<dbReference type="PROSITE" id="PS51892">
    <property type="entry name" value="SUBTILASE"/>
    <property type="match status" value="1"/>
</dbReference>
<evidence type="ECO:0000256" key="4">
    <source>
        <dbReference type="ARBA" id="ARBA00022825"/>
    </source>
</evidence>
<dbReference type="InterPro" id="IPR000209">
    <property type="entry name" value="Peptidase_S8/S53_dom"/>
</dbReference>
<dbReference type="InterPro" id="IPR022398">
    <property type="entry name" value="Peptidase_S8_His-AS"/>
</dbReference>
<dbReference type="eggNOG" id="COG1404">
    <property type="taxonomic scope" value="Bacteria"/>
</dbReference>
<dbReference type="PROSITE" id="PS00137">
    <property type="entry name" value="SUBTILASE_HIS"/>
    <property type="match status" value="1"/>
</dbReference>
<keyword evidence="2 5" id="KW-0645">Protease</keyword>
<dbReference type="GO" id="GO:0004252">
    <property type="term" value="F:serine-type endopeptidase activity"/>
    <property type="evidence" value="ECO:0007669"/>
    <property type="project" value="UniProtKB-UniRule"/>
</dbReference>
<name>I0AFV0_IGNAJ</name>
<feature type="domain" description="Secretion system C-terminal sorting" evidence="7">
    <location>
        <begin position="552"/>
        <end position="628"/>
    </location>
</feature>
<dbReference type="PROSITE" id="PS00138">
    <property type="entry name" value="SUBTILASE_SER"/>
    <property type="match status" value="1"/>
</dbReference>
<dbReference type="NCBIfam" id="TIGR04183">
    <property type="entry name" value="Por_Secre_tail"/>
    <property type="match status" value="1"/>
</dbReference>
<dbReference type="Gene3D" id="2.60.40.4070">
    <property type="match status" value="1"/>
</dbReference>
<dbReference type="InterPro" id="IPR023828">
    <property type="entry name" value="Peptidase_S8_Ser-AS"/>
</dbReference>
<dbReference type="HOGENOM" id="CLU_433993_0_0_10"/>
<protein>
    <submittedName>
        <fullName evidence="8">Subtilisin-like serine protease</fullName>
    </submittedName>
</protein>
<dbReference type="Proteomes" id="UP000007394">
    <property type="component" value="Chromosome"/>
</dbReference>
<organism evidence="8 9">
    <name type="scientific">Ignavibacterium album (strain DSM 19864 / JCM 16511 / NBRC 101810 / Mat9-16)</name>
    <dbReference type="NCBI Taxonomy" id="945713"/>
    <lineage>
        <taxon>Bacteria</taxon>
        <taxon>Pseudomonadati</taxon>
        <taxon>Ignavibacteriota</taxon>
        <taxon>Ignavibacteria</taxon>
        <taxon>Ignavibacteriales</taxon>
        <taxon>Ignavibacteriaceae</taxon>
        <taxon>Ignavibacterium</taxon>
    </lineage>
</organism>
<dbReference type="PANTHER" id="PTHR43806">
    <property type="entry name" value="PEPTIDASE S8"/>
    <property type="match status" value="1"/>
</dbReference>
<dbReference type="STRING" id="945713.IALB_0145"/>
<feature type="active site" description="Charge relay system" evidence="5">
    <location>
        <position position="364"/>
    </location>
</feature>
<dbReference type="PANTHER" id="PTHR43806:SF11">
    <property type="entry name" value="CEREVISIN-RELATED"/>
    <property type="match status" value="1"/>
</dbReference>
<evidence type="ECO:0000256" key="3">
    <source>
        <dbReference type="ARBA" id="ARBA00022801"/>
    </source>
</evidence>
<dbReference type="Pfam" id="PF18962">
    <property type="entry name" value="Por_Secre_tail"/>
    <property type="match status" value="1"/>
</dbReference>
<dbReference type="InterPro" id="IPR013783">
    <property type="entry name" value="Ig-like_fold"/>
</dbReference>
<comment type="similarity">
    <text evidence="1 5">Belongs to the peptidase S8 family.</text>
</comment>
<dbReference type="PRINTS" id="PR00723">
    <property type="entry name" value="SUBTILISIN"/>
</dbReference>
<dbReference type="Pfam" id="PF00082">
    <property type="entry name" value="Peptidase_S8"/>
    <property type="match status" value="1"/>
</dbReference>
<dbReference type="OrthoDB" id="9813435at2"/>
<dbReference type="SUPFAM" id="SSF52743">
    <property type="entry name" value="Subtilisin-like"/>
    <property type="match status" value="1"/>
</dbReference>
<evidence type="ECO:0000256" key="1">
    <source>
        <dbReference type="ARBA" id="ARBA00011073"/>
    </source>
</evidence>
<dbReference type="Gene3D" id="3.40.50.200">
    <property type="entry name" value="Peptidase S8/S53 domain"/>
    <property type="match status" value="1"/>
</dbReference>
<evidence type="ECO:0000256" key="5">
    <source>
        <dbReference type="PROSITE-ProRule" id="PRU01240"/>
    </source>
</evidence>
<sequence>MKYLTIKIFIFIWIFNSLVFLQNNIHINGRDYIKQNNKWFIKDLNSDELLPLNELSMTVKLKERVPRQALEALNMVNNITILRENELGYIDLKLPQGAIFHQRLNAYLSSGLFESVEMNSFGGTNSTPNDPFFSSQYHWFNINGWPHINAPFAWDTETGATNPVTVAVLDLGVDSLNIDLNLSSVKWDFYNNDPEPQPIANDHHGTGVAGVIGAKTNNGLMVSGISGGWGNNNLGSKIMAIRVGSGEFIDGERVDDAIIFAANNGAKVINMSFWIDETRAIKDAIEYAYNQKGCLLVAAAGNQINQTNLRFPAKHPKVHSVGGITKSWLYYNNRGTDLDVVAPNENIVTTANGTFGIGQFSGTSFSSPQVAGVGALLYSRKPDILHMDIRKVINQTAIYTPQMESDPTKFGNGLLQANRAIFALSQGNGIIPDYPTQLTISNQNPVTLRWKTVQPTLENVSISHYNIYRSKAPNQYNFTKVDEVPHNGNLTFTSWVEPSYLLGTIYYRVTSVDANGRESITSNEVSYTNIEQKILSDYSPGIAYDYALYQNYPNPFNPITTISYSIKEDGIVKLVVYDVLGQEQKTLVNEFQNAGTYKINFNSENLSSGVYLYQLISGSYSKTLKMIIAK</sequence>
<dbReference type="InterPro" id="IPR015500">
    <property type="entry name" value="Peptidase_S8_subtilisin-rel"/>
</dbReference>
<evidence type="ECO:0000313" key="9">
    <source>
        <dbReference type="Proteomes" id="UP000007394"/>
    </source>
</evidence>
<keyword evidence="4 5" id="KW-0720">Serine protease</keyword>
<evidence type="ECO:0000259" key="7">
    <source>
        <dbReference type="Pfam" id="PF18962"/>
    </source>
</evidence>
<gene>
    <name evidence="8" type="ordered locus">IALB_0145</name>
</gene>
<dbReference type="InterPro" id="IPR036852">
    <property type="entry name" value="Peptidase_S8/S53_dom_sf"/>
</dbReference>
<dbReference type="AlphaFoldDB" id="I0AFV0"/>
<feature type="domain" description="Peptidase S8/S53" evidence="6">
    <location>
        <begin position="164"/>
        <end position="413"/>
    </location>
</feature>
<dbReference type="EMBL" id="CP003418">
    <property type="protein sequence ID" value="AFH47857.1"/>
    <property type="molecule type" value="Genomic_DNA"/>
</dbReference>
<evidence type="ECO:0000259" key="6">
    <source>
        <dbReference type="Pfam" id="PF00082"/>
    </source>
</evidence>
<evidence type="ECO:0000313" key="8">
    <source>
        <dbReference type="EMBL" id="AFH47857.1"/>
    </source>
</evidence>
<dbReference type="Gene3D" id="2.60.40.10">
    <property type="entry name" value="Immunoglobulins"/>
    <property type="match status" value="1"/>
</dbReference>
<dbReference type="GO" id="GO:0006508">
    <property type="term" value="P:proteolysis"/>
    <property type="evidence" value="ECO:0007669"/>
    <property type="project" value="UniProtKB-KW"/>
</dbReference>
<evidence type="ECO:0000256" key="2">
    <source>
        <dbReference type="ARBA" id="ARBA00022670"/>
    </source>
</evidence>
<reference evidence="8 9" key="1">
    <citation type="journal article" date="2012" name="Front. Microbiol.">
        <title>Complete genome of Ignavibacterium album, a metabolically versatile, flagellated, facultative anaerobe from the phylum Chlorobi.</title>
        <authorList>
            <person name="Liu Z."/>
            <person name="Frigaard N.-U."/>
            <person name="Vogl K."/>
            <person name="Iino T."/>
            <person name="Ohkuma M."/>
            <person name="Overmann J."/>
            <person name="Bryant D.A."/>
        </authorList>
    </citation>
    <scope>NUCLEOTIDE SEQUENCE [LARGE SCALE GENOMIC DNA]</scope>
    <source>
        <strain evidence="9">DSM 19864 / JCM 16511 / NBRC 101810 / Mat9-16</strain>
    </source>
</reference>
<feature type="active site" description="Charge relay system" evidence="5">
    <location>
        <position position="170"/>
    </location>
</feature>
<keyword evidence="9" id="KW-1185">Reference proteome</keyword>
<dbReference type="InterPro" id="IPR050131">
    <property type="entry name" value="Peptidase_S8_subtilisin-like"/>
</dbReference>
<dbReference type="KEGG" id="ial:IALB_0145"/>
<dbReference type="InterPro" id="IPR026444">
    <property type="entry name" value="Secre_tail"/>
</dbReference>
<proteinExistence type="inferred from homology"/>
<dbReference type="RefSeq" id="WP_014559017.1">
    <property type="nucleotide sequence ID" value="NC_017464.1"/>
</dbReference>
<feature type="active site" description="Charge relay system" evidence="5">
    <location>
        <position position="204"/>
    </location>
</feature>
<accession>I0AFV0</accession>
<keyword evidence="3 5" id="KW-0378">Hydrolase</keyword>